<comment type="caution">
    <text evidence="2">The sequence shown here is derived from an EMBL/GenBank/DDBJ whole genome shotgun (WGS) entry which is preliminary data.</text>
</comment>
<evidence type="ECO:0000313" key="3">
    <source>
        <dbReference type="Proteomes" id="UP001396898"/>
    </source>
</evidence>
<dbReference type="EMBL" id="JAQQWI010000017">
    <property type="protein sequence ID" value="KAK8005836.1"/>
    <property type="molecule type" value="Genomic_DNA"/>
</dbReference>
<organism evidence="2 3">
    <name type="scientific">Apiospora marii</name>
    <dbReference type="NCBI Taxonomy" id="335849"/>
    <lineage>
        <taxon>Eukaryota</taxon>
        <taxon>Fungi</taxon>
        <taxon>Dikarya</taxon>
        <taxon>Ascomycota</taxon>
        <taxon>Pezizomycotina</taxon>
        <taxon>Sordariomycetes</taxon>
        <taxon>Xylariomycetidae</taxon>
        <taxon>Amphisphaeriales</taxon>
        <taxon>Apiosporaceae</taxon>
        <taxon>Apiospora</taxon>
    </lineage>
</organism>
<reference evidence="2 3" key="1">
    <citation type="submission" date="2023-01" db="EMBL/GenBank/DDBJ databases">
        <title>Analysis of 21 Apiospora genomes using comparative genomics revels a genus with tremendous synthesis potential of carbohydrate active enzymes and secondary metabolites.</title>
        <authorList>
            <person name="Sorensen T."/>
        </authorList>
    </citation>
    <scope>NUCLEOTIDE SEQUENCE [LARGE SCALE GENOMIC DNA]</scope>
    <source>
        <strain evidence="2 3">CBS 20057</strain>
    </source>
</reference>
<sequence length="198" mass="21317">MKSAIVITQPTSGTSFSTNYWSKSWLIDETGCCTARSSSPFERSKRRKDHAWGRVPETHPWRPDIGAPRARPRLEQAVLERALPKRSSSTANGPGSAGASTHAANSCGIPLDPPTDAASEEGPPRPRLRHAHLEKGCGTHETVVQHGGVANRLIFLLLSNISSAAFSTLAEATRAPETTIHMSATKATLSAKFQHIHP</sequence>
<dbReference type="Proteomes" id="UP001396898">
    <property type="component" value="Unassembled WGS sequence"/>
</dbReference>
<name>A0ABR1R912_9PEZI</name>
<protein>
    <submittedName>
        <fullName evidence="2">Uncharacterized protein</fullName>
    </submittedName>
</protein>
<proteinExistence type="predicted"/>
<accession>A0ABR1R912</accession>
<feature type="compositionally biased region" description="Basic and acidic residues" evidence="1">
    <location>
        <begin position="50"/>
        <end position="62"/>
    </location>
</feature>
<feature type="region of interest" description="Disordered" evidence="1">
    <location>
        <begin position="36"/>
        <end position="130"/>
    </location>
</feature>
<evidence type="ECO:0000256" key="1">
    <source>
        <dbReference type="SAM" id="MobiDB-lite"/>
    </source>
</evidence>
<keyword evidence="3" id="KW-1185">Reference proteome</keyword>
<gene>
    <name evidence="2" type="ORF">PG991_012133</name>
</gene>
<feature type="compositionally biased region" description="Polar residues" evidence="1">
    <location>
        <begin position="86"/>
        <end position="104"/>
    </location>
</feature>
<evidence type="ECO:0000313" key="2">
    <source>
        <dbReference type="EMBL" id="KAK8005836.1"/>
    </source>
</evidence>